<dbReference type="GO" id="GO:0000981">
    <property type="term" value="F:DNA-binding transcription factor activity, RNA polymerase II-specific"/>
    <property type="evidence" value="ECO:0007669"/>
    <property type="project" value="TreeGrafter"/>
</dbReference>
<dbReference type="InterPro" id="IPR052400">
    <property type="entry name" value="Zn2-C6_fungal_TF"/>
</dbReference>
<proteinExistence type="predicted"/>
<dbReference type="AlphaFoldDB" id="A0A0N8H7R6"/>
<accession>A0A0N8H7R6</accession>
<name>A0A0N8H7R6_9HYPO</name>
<evidence type="ECO:0000313" key="3">
    <source>
        <dbReference type="Proteomes" id="UP000050424"/>
    </source>
</evidence>
<dbReference type="PANTHER" id="PTHR47657">
    <property type="entry name" value="STEROL REGULATORY ELEMENT-BINDING PROTEIN ECM22"/>
    <property type="match status" value="1"/>
</dbReference>
<dbReference type="PANTHER" id="PTHR47657:SF3">
    <property type="entry name" value="ORSELLINIC ACID_F9775 BIOSYNTHESIS CLUSTER PROTEIN D-RELATED"/>
    <property type="match status" value="1"/>
</dbReference>
<comment type="caution">
    <text evidence="2">The sequence shown here is derived from an EMBL/GenBank/DDBJ whole genome shotgun (WGS) entry which is preliminary data.</text>
</comment>
<evidence type="ECO:0000256" key="1">
    <source>
        <dbReference type="SAM" id="MobiDB-lite"/>
    </source>
</evidence>
<feature type="region of interest" description="Disordered" evidence="1">
    <location>
        <begin position="255"/>
        <end position="276"/>
    </location>
</feature>
<keyword evidence="3" id="KW-1185">Reference proteome</keyword>
<dbReference type="Proteomes" id="UP000050424">
    <property type="component" value="Unassembled WGS sequence"/>
</dbReference>
<protein>
    <recommendedName>
        <fullName evidence="4">Transcription factor domain-containing protein</fullName>
    </recommendedName>
</protein>
<evidence type="ECO:0000313" key="2">
    <source>
        <dbReference type="EMBL" id="KPM42516.1"/>
    </source>
</evidence>
<dbReference type="EMBL" id="LKCW01000047">
    <property type="protein sequence ID" value="KPM42516.1"/>
    <property type="molecule type" value="Genomic_DNA"/>
</dbReference>
<sequence>MSVTLGTDDLLQYDARYSVLICRKCKSTAAKDNACWPRLLDSNLKSPTMCLFRGTKLRYFEVALPRDGVTDTEESPLTPSPTQTSVLTLDPCNLDLETLRYFHHFTTTTSLTLPIANGGPDTYWQTDMVSQALQLRWMMCGLLAISARHMAALFDDETQSAHLDRTARFQQKFFSGWGEALVKQRDSHGADIEGAKAGAQMVCIQRCCHWILDDETPAEIPFELESFTMTARGCVDPGFALHCLIATNEEEMSPEETAVSAETDSEATPNTGVANNAPPELLERFRTLPYRMAEVLGKPDSALDFFATMTTIEALVNCSSLSYASNDIGAAWMGMDSWLRKLPGRFKQMLRRRSPAALIVLAHWSFLIERAGNHCWFLRGMSAKLLHCIVGHVSYDTNVQELIWRLTSQVLVHNALASERQTAGFPTIASPFFVLQHACGQVLKMSRHPIQPSAFFTFACQLLRRSTFQVQDAGVTDCQILARLCPFPGCSRRPLQGEQLLYFVRRLHFVGRLYFIGDVLHINHSCGIEHDNDRGGFYHIDRQLPVPFYLQDRSEQLWLLWQCVRLWSLLRRWSLHRPDLHRIAQHLWWIHQYELSLFETHHG</sequence>
<gene>
    <name evidence="2" type="ORF">AK830_g4026</name>
</gene>
<feature type="compositionally biased region" description="Polar residues" evidence="1">
    <location>
        <begin position="260"/>
        <end position="274"/>
    </location>
</feature>
<reference evidence="2 3" key="1">
    <citation type="submission" date="2015-09" db="EMBL/GenBank/DDBJ databases">
        <title>Draft genome of a European isolate of the apple canker pathogen Neonectria ditissima.</title>
        <authorList>
            <person name="Gomez-Cortecero A."/>
            <person name="Harrison R.J."/>
            <person name="Armitage A.D."/>
        </authorList>
    </citation>
    <scope>NUCLEOTIDE SEQUENCE [LARGE SCALE GENOMIC DNA]</scope>
    <source>
        <strain evidence="2 3">R09/05</strain>
    </source>
</reference>
<dbReference type="STRING" id="78410.A0A0N8H7R6"/>
<evidence type="ECO:0008006" key="4">
    <source>
        <dbReference type="Google" id="ProtNLM"/>
    </source>
</evidence>
<organism evidence="2 3">
    <name type="scientific">Neonectria ditissima</name>
    <dbReference type="NCBI Taxonomy" id="78410"/>
    <lineage>
        <taxon>Eukaryota</taxon>
        <taxon>Fungi</taxon>
        <taxon>Dikarya</taxon>
        <taxon>Ascomycota</taxon>
        <taxon>Pezizomycotina</taxon>
        <taxon>Sordariomycetes</taxon>
        <taxon>Hypocreomycetidae</taxon>
        <taxon>Hypocreales</taxon>
        <taxon>Nectriaceae</taxon>
        <taxon>Neonectria</taxon>
    </lineage>
</organism>
<dbReference type="OrthoDB" id="416217at2759"/>